<evidence type="ECO:0000313" key="2">
    <source>
        <dbReference type="EMBL" id="KXI15576.1"/>
    </source>
</evidence>
<dbReference type="AlphaFoldDB" id="A0A135Z1M7"/>
<evidence type="ECO:0000256" key="1">
    <source>
        <dbReference type="SAM" id="MobiDB-lite"/>
    </source>
</evidence>
<dbReference type="SUPFAM" id="SSF53474">
    <property type="entry name" value="alpha/beta-Hydrolases"/>
    <property type="match status" value="1"/>
</dbReference>
<evidence type="ECO:0008006" key="4">
    <source>
        <dbReference type="Google" id="ProtNLM"/>
    </source>
</evidence>
<protein>
    <recommendedName>
        <fullName evidence="4">DUF2974 domain-containing protein</fullName>
    </recommendedName>
</protein>
<organism evidence="2 3">
    <name type="scientific">Gardnerella vaginalis</name>
    <dbReference type="NCBI Taxonomy" id="2702"/>
    <lineage>
        <taxon>Bacteria</taxon>
        <taxon>Bacillati</taxon>
        <taxon>Actinomycetota</taxon>
        <taxon>Actinomycetes</taxon>
        <taxon>Bifidobacteriales</taxon>
        <taxon>Bifidobacteriaceae</taxon>
        <taxon>Gardnerella</taxon>
    </lineage>
</organism>
<feature type="region of interest" description="Disordered" evidence="1">
    <location>
        <begin position="174"/>
        <end position="206"/>
    </location>
</feature>
<gene>
    <name evidence="2" type="ORF">HMPREF3230_01310</name>
</gene>
<accession>A0A135Z1M7</accession>
<dbReference type="InterPro" id="IPR029058">
    <property type="entry name" value="AB_hydrolase_fold"/>
</dbReference>
<name>A0A135Z1M7_GARVA</name>
<dbReference type="Gene3D" id="3.40.50.1820">
    <property type="entry name" value="alpha/beta hydrolase"/>
    <property type="match status" value="1"/>
</dbReference>
<reference evidence="2 3" key="1">
    <citation type="submission" date="2016-02" db="EMBL/GenBank/DDBJ databases">
        <authorList>
            <person name="Wen L."/>
            <person name="He K."/>
            <person name="Yang H."/>
        </authorList>
    </citation>
    <scope>NUCLEOTIDE SEQUENCE [LARGE SCALE GENOMIC DNA]</scope>
    <source>
        <strain evidence="2 3">CMW7778B</strain>
    </source>
</reference>
<dbReference type="InterPro" id="IPR024499">
    <property type="entry name" value="Mbeg1-like"/>
</dbReference>
<evidence type="ECO:0000313" key="3">
    <source>
        <dbReference type="Proteomes" id="UP000070505"/>
    </source>
</evidence>
<comment type="caution">
    <text evidence="2">The sequence shown here is derived from an EMBL/GenBank/DDBJ whole genome shotgun (WGS) entry which is preliminary data.</text>
</comment>
<dbReference type="Proteomes" id="UP000070505">
    <property type="component" value="Unassembled WGS sequence"/>
</dbReference>
<dbReference type="EMBL" id="LSRC01000061">
    <property type="protein sequence ID" value="KXI15576.1"/>
    <property type="molecule type" value="Genomic_DNA"/>
</dbReference>
<feature type="compositionally biased region" description="Low complexity" evidence="1">
    <location>
        <begin position="193"/>
        <end position="206"/>
    </location>
</feature>
<dbReference type="Pfam" id="PF11187">
    <property type="entry name" value="Mbeg1-like"/>
    <property type="match status" value="1"/>
</dbReference>
<dbReference type="RefSeq" id="WP_075524019.1">
    <property type="nucleotide sequence ID" value="NZ_KQ961877.1"/>
</dbReference>
<dbReference type="PATRIC" id="fig|2702.101.peg.1294"/>
<proteinExistence type="predicted"/>
<sequence>MPNILDLITSDFRTFAQRPFNATDSLVFCELSYLRMPSSVPLYSADSKGISTVPITDLLRAEEFSTMFSCGSPKVDEFRKNLLMAVLANPRYRGLRVGEVLERFDESHEQQFAGVTFDLSNCEGIDDSFFDAKSKMIGSGSGVAGSGVTGSNSVFGAIGSDSDSINSVDSNFVDSDSAETDSVVSDSAETDSTETSSIENSSDSGISNNSSRFGFFASAVKLFNNIHNISQLFGKKSSMFSNLSKKRSYSGALVVAFRGTDNTLVGWKEDFNMAFRCPIPAQESAEEYLTSVAKRSSNKRYNLRSNIPRLLVAGHSKGGNMAVYASMKLDSNDKKLGSRIEKIYSMDGPGFASDVVNMEVFSDVSSRVEKVVPTSAFIGLLMDSALKYRVTQAESIGLMQHFGMYWQIKDGDFAYCDSVTPRALAVSNAVNHWMSGLYFDDRKRRIDNVYNALSSLGYCTFDEMSLHWSEVLPKLWQITSNLDVKSKELLRDVLMAFTGLSK</sequence>